<evidence type="ECO:0000313" key="2">
    <source>
        <dbReference type="EMBL" id="GAA3280306.1"/>
    </source>
</evidence>
<gene>
    <name evidence="2" type="ORF">GCM10020260_04390</name>
</gene>
<protein>
    <submittedName>
        <fullName evidence="2">DUF262 domain-containing protein</fullName>
    </submittedName>
</protein>
<reference evidence="3" key="1">
    <citation type="journal article" date="2019" name="Int. J. Syst. Evol. Microbiol.">
        <title>The Global Catalogue of Microorganisms (GCM) 10K type strain sequencing project: providing services to taxonomists for standard genome sequencing and annotation.</title>
        <authorList>
            <consortium name="The Broad Institute Genomics Platform"/>
            <consortium name="The Broad Institute Genome Sequencing Center for Infectious Disease"/>
            <person name="Wu L."/>
            <person name="Ma J."/>
        </authorList>
    </citation>
    <scope>NUCLEOTIDE SEQUENCE [LARGE SCALE GENOMIC DNA]</scope>
    <source>
        <strain evidence="3">JCM 11483</strain>
    </source>
</reference>
<dbReference type="PANTHER" id="PTHR37292">
    <property type="entry name" value="VNG6097C"/>
    <property type="match status" value="1"/>
</dbReference>
<dbReference type="PANTHER" id="PTHR37292:SF2">
    <property type="entry name" value="DUF262 DOMAIN-CONTAINING PROTEIN"/>
    <property type="match status" value="1"/>
</dbReference>
<accession>A0ABP6R7S4</accession>
<dbReference type="RefSeq" id="WP_344717682.1">
    <property type="nucleotide sequence ID" value="NZ_BAAAYG010000002.1"/>
</dbReference>
<name>A0ABP6R7S4_9MICC</name>
<dbReference type="Pfam" id="PF03235">
    <property type="entry name" value="GmrSD_N"/>
    <property type="match status" value="1"/>
</dbReference>
<dbReference type="Proteomes" id="UP001501736">
    <property type="component" value="Unassembled WGS sequence"/>
</dbReference>
<proteinExistence type="predicted"/>
<evidence type="ECO:0000313" key="3">
    <source>
        <dbReference type="Proteomes" id="UP001501736"/>
    </source>
</evidence>
<organism evidence="2 3">
    <name type="scientific">Nesterenkonia halobia</name>
    <dbReference type="NCBI Taxonomy" id="37922"/>
    <lineage>
        <taxon>Bacteria</taxon>
        <taxon>Bacillati</taxon>
        <taxon>Actinomycetota</taxon>
        <taxon>Actinomycetes</taxon>
        <taxon>Micrococcales</taxon>
        <taxon>Micrococcaceae</taxon>
        <taxon>Nesterenkonia</taxon>
    </lineage>
</organism>
<sequence length="596" mass="67085">MSKYSVRQDQVQTLLSWVKSGQIAIPEMQRPFVWNSQKVRDLLDSLYNGYPVGYLITWQSQDVGLKDGTTSGFRQILIDGQQRITAMTAALVGEEVVDKDYSKKRIKIAFNPQTEEFATLTPVLRRDPAWLSDVSEFMNAGSTYKAIKAYMDQNADADTDGVEEAFERLAGIQQAQVGIITLAAELDINTVTEIFIRINSKGVPLSSADFAMSKIASHGEYGSNLRKLIDYFCHLVRHPQVYDDIVAHDRRFVDAGLMNKIAWVKNDAPDLYTVDYTDIIRVAGLRGFGRGKIAPLVSLLSGRDFETRSFSEDLAVQSFEDLEKALGEIVNEYNFRQFIMTIKSAGFTREKLIGSNNALNFAYALFLRLRAERQLSDGRIKSVVRRWFVMSMLTSRHSGSFESQFEQDIRRIDELGAEEYLAEVERGQLTDGFWEVELPSRMATPSSRSPYLAVFLAAQIHRNAKGFLSKHITVGQMMDDGGDIHHLVPKNYLVTTGVRDQSRYNQIANYALTETPVNIGIKDAAPAEYLARVDEQIASGQPVLGEISSTDELEASFAENAVPQSLRTTTAETYTEFLQERRALMAEFIGKYYQSL</sequence>
<feature type="domain" description="GmrSD restriction endonucleases N-terminal" evidence="1">
    <location>
        <begin position="14"/>
        <end position="214"/>
    </location>
</feature>
<comment type="caution">
    <text evidence="2">The sequence shown here is derived from an EMBL/GenBank/DDBJ whole genome shotgun (WGS) entry which is preliminary data.</text>
</comment>
<evidence type="ECO:0000259" key="1">
    <source>
        <dbReference type="Pfam" id="PF03235"/>
    </source>
</evidence>
<keyword evidence="3" id="KW-1185">Reference proteome</keyword>
<dbReference type="EMBL" id="BAAAYG010000002">
    <property type="protein sequence ID" value="GAA3280306.1"/>
    <property type="molecule type" value="Genomic_DNA"/>
</dbReference>
<dbReference type="InterPro" id="IPR004919">
    <property type="entry name" value="GmrSD_N"/>
</dbReference>